<keyword evidence="1" id="KW-0547">Nucleotide-binding</keyword>
<feature type="compositionally biased region" description="Polar residues" evidence="2">
    <location>
        <begin position="88"/>
        <end position="99"/>
    </location>
</feature>
<dbReference type="PANTHER" id="PTHR22967:SF105">
    <property type="entry name" value="CYCLIN-G-ASSOCIATED KINASE"/>
    <property type="match status" value="1"/>
</dbReference>
<dbReference type="GO" id="GO:0005737">
    <property type="term" value="C:cytoplasm"/>
    <property type="evidence" value="ECO:0007669"/>
    <property type="project" value="TreeGrafter"/>
</dbReference>
<gene>
    <name evidence="3" type="ORF">TCEB3V08_LOCUS1834</name>
</gene>
<reference evidence="3" key="1">
    <citation type="submission" date="2020-11" db="EMBL/GenBank/DDBJ databases">
        <authorList>
            <person name="Tran Van P."/>
        </authorList>
    </citation>
    <scope>NUCLEOTIDE SEQUENCE</scope>
</reference>
<dbReference type="PANTHER" id="PTHR22967">
    <property type="entry name" value="SERINE/THREONINE PROTEIN KINASE"/>
    <property type="match status" value="1"/>
</dbReference>
<evidence type="ECO:0000313" key="3">
    <source>
        <dbReference type="EMBL" id="CAD7393878.1"/>
    </source>
</evidence>
<dbReference type="GO" id="GO:0004674">
    <property type="term" value="F:protein serine/threonine kinase activity"/>
    <property type="evidence" value="ECO:0007669"/>
    <property type="project" value="TreeGrafter"/>
</dbReference>
<dbReference type="Gene3D" id="3.30.200.20">
    <property type="entry name" value="Phosphorylase Kinase, domain 1"/>
    <property type="match status" value="1"/>
</dbReference>
<evidence type="ECO:0000256" key="1">
    <source>
        <dbReference type="ARBA" id="ARBA00022741"/>
    </source>
</evidence>
<accession>A0A7R9CBZ7</accession>
<dbReference type="AlphaFoldDB" id="A0A7R9CBZ7"/>
<dbReference type="GO" id="GO:0045747">
    <property type="term" value="P:positive regulation of Notch signaling pathway"/>
    <property type="evidence" value="ECO:0007669"/>
    <property type="project" value="TreeGrafter"/>
</dbReference>
<dbReference type="EMBL" id="OC316819">
    <property type="protein sequence ID" value="CAD7393878.1"/>
    <property type="molecule type" value="Genomic_DNA"/>
</dbReference>
<evidence type="ECO:0000256" key="2">
    <source>
        <dbReference type="SAM" id="MobiDB-lite"/>
    </source>
</evidence>
<sequence length="99" mass="10751">MSDLFKSALGYFSSNISTGQDNELVGQTVEVGNVKLRVKRVIAEGGFAFVFVAHEPNSGKEYALKGKKQSLKGARQESQKDAGPTRRAGTTYQLITANR</sequence>
<proteinExistence type="predicted"/>
<dbReference type="GO" id="GO:0000166">
    <property type="term" value="F:nucleotide binding"/>
    <property type="evidence" value="ECO:0007669"/>
    <property type="project" value="UniProtKB-KW"/>
</dbReference>
<feature type="compositionally biased region" description="Basic and acidic residues" evidence="2">
    <location>
        <begin position="74"/>
        <end position="84"/>
    </location>
</feature>
<dbReference type="GO" id="GO:0035612">
    <property type="term" value="F:AP-2 adaptor complex binding"/>
    <property type="evidence" value="ECO:0007669"/>
    <property type="project" value="TreeGrafter"/>
</dbReference>
<organism evidence="3">
    <name type="scientific">Timema cristinae</name>
    <name type="common">Walking stick</name>
    <dbReference type="NCBI Taxonomy" id="61476"/>
    <lineage>
        <taxon>Eukaryota</taxon>
        <taxon>Metazoa</taxon>
        <taxon>Ecdysozoa</taxon>
        <taxon>Arthropoda</taxon>
        <taxon>Hexapoda</taxon>
        <taxon>Insecta</taxon>
        <taxon>Pterygota</taxon>
        <taxon>Neoptera</taxon>
        <taxon>Polyneoptera</taxon>
        <taxon>Phasmatodea</taxon>
        <taxon>Timematodea</taxon>
        <taxon>Timematoidea</taxon>
        <taxon>Timematidae</taxon>
        <taxon>Timema</taxon>
    </lineage>
</organism>
<name>A0A7R9CBZ7_TIMCR</name>
<feature type="region of interest" description="Disordered" evidence="2">
    <location>
        <begin position="65"/>
        <end position="99"/>
    </location>
</feature>
<protein>
    <submittedName>
        <fullName evidence="3">Uncharacterized protein</fullName>
    </submittedName>
</protein>
<dbReference type="GO" id="GO:2000369">
    <property type="term" value="P:regulation of clathrin-dependent endocytosis"/>
    <property type="evidence" value="ECO:0007669"/>
    <property type="project" value="TreeGrafter"/>
</dbReference>